<feature type="transmembrane region" description="Helical" evidence="2">
    <location>
        <begin position="6"/>
        <end position="23"/>
    </location>
</feature>
<proteinExistence type="predicted"/>
<accession>A0A2S3YNB4</accession>
<evidence type="ECO:0000313" key="4">
    <source>
        <dbReference type="Proteomes" id="UP000237511"/>
    </source>
</evidence>
<dbReference type="Proteomes" id="UP000237511">
    <property type="component" value="Unassembled WGS sequence"/>
</dbReference>
<keyword evidence="2" id="KW-1133">Transmembrane helix</keyword>
<feature type="transmembrane region" description="Helical" evidence="2">
    <location>
        <begin position="112"/>
        <end position="133"/>
    </location>
</feature>
<evidence type="ECO:0000256" key="1">
    <source>
        <dbReference type="SAM" id="MobiDB-lite"/>
    </source>
</evidence>
<dbReference type="RefSeq" id="WP_097528061.1">
    <property type="nucleotide sequence ID" value="NZ_LODU01000033.1"/>
</dbReference>
<sequence>MAGRGYYIIVSLAVAILVAYAASDALRASDSARGAMIDIFSILAGVLVAVISIVGDPSMLLPGNWRVGAEHAQEMQRKISNFSHLFFSYMVSLILIVIANTMVDNKVSGFNFVFYALTFFSTFSFMLSVPLPYSLMAIQSERMKEEVKSRKRRATPDSADDSGSQRH</sequence>
<evidence type="ECO:0008006" key="5">
    <source>
        <dbReference type="Google" id="ProtNLM"/>
    </source>
</evidence>
<keyword evidence="2" id="KW-0472">Membrane</keyword>
<organism evidence="3 4">
    <name type="scientific">Sinorhizobium americanum</name>
    <dbReference type="NCBI Taxonomy" id="194963"/>
    <lineage>
        <taxon>Bacteria</taxon>
        <taxon>Pseudomonadati</taxon>
        <taxon>Pseudomonadota</taxon>
        <taxon>Alphaproteobacteria</taxon>
        <taxon>Hyphomicrobiales</taxon>
        <taxon>Rhizobiaceae</taxon>
        <taxon>Sinorhizobium/Ensifer group</taxon>
        <taxon>Sinorhizobium</taxon>
    </lineage>
</organism>
<comment type="caution">
    <text evidence="3">The sequence shown here is derived from an EMBL/GenBank/DDBJ whole genome shotgun (WGS) entry which is preliminary data.</text>
</comment>
<evidence type="ECO:0000256" key="2">
    <source>
        <dbReference type="SAM" id="Phobius"/>
    </source>
</evidence>
<feature type="transmembrane region" description="Helical" evidence="2">
    <location>
        <begin position="35"/>
        <end position="55"/>
    </location>
</feature>
<feature type="transmembrane region" description="Helical" evidence="2">
    <location>
        <begin position="82"/>
        <end position="100"/>
    </location>
</feature>
<keyword evidence="2" id="KW-0812">Transmembrane</keyword>
<dbReference type="EMBL" id="LODU01000033">
    <property type="protein sequence ID" value="POH30547.1"/>
    <property type="molecule type" value="Genomic_DNA"/>
</dbReference>
<reference evidence="3 4" key="1">
    <citation type="journal article" date="2014" name="Syst. Appl. Microbiol.">
        <title>Microsymbionts of Phaseolus vulgaris in acid and alkaline soils of Mexico.</title>
        <authorList>
            <person name="Verastegui-Valdes M.M."/>
            <person name="Zhang Y.J."/>
            <person name="Rivera-Orduna F.N."/>
            <person name="Cheng H.P."/>
            <person name="Sui X.H."/>
            <person name="Wang E.T."/>
        </authorList>
    </citation>
    <scope>NUCLEOTIDE SEQUENCE [LARGE SCALE GENOMIC DNA]</scope>
    <source>
        <strain evidence="3 4">FG01</strain>
    </source>
</reference>
<name>A0A2S3YNB4_9HYPH</name>
<feature type="region of interest" description="Disordered" evidence="1">
    <location>
        <begin position="145"/>
        <end position="167"/>
    </location>
</feature>
<gene>
    <name evidence="3" type="ORF">ATY31_14745</name>
</gene>
<dbReference type="AlphaFoldDB" id="A0A2S3YNB4"/>
<evidence type="ECO:0000313" key="3">
    <source>
        <dbReference type="EMBL" id="POH30547.1"/>
    </source>
</evidence>
<protein>
    <recommendedName>
        <fullName evidence="5">Transmembrane protein</fullName>
    </recommendedName>
</protein>